<feature type="region of interest" description="Disordered" evidence="1">
    <location>
        <begin position="122"/>
        <end position="157"/>
    </location>
</feature>
<accession>A0A327ZK12</accession>
<keyword evidence="3" id="KW-1185">Reference proteome</keyword>
<comment type="caution">
    <text evidence="2">The sequence shown here is derived from an EMBL/GenBank/DDBJ whole genome shotgun (WGS) entry which is preliminary data.</text>
</comment>
<evidence type="ECO:0000313" key="3">
    <source>
        <dbReference type="Proteomes" id="UP000249341"/>
    </source>
</evidence>
<feature type="compositionally biased region" description="Gly residues" evidence="1">
    <location>
        <begin position="146"/>
        <end position="156"/>
    </location>
</feature>
<dbReference type="OrthoDB" id="3579537at2"/>
<reference evidence="2 3" key="1">
    <citation type="submission" date="2018-06" db="EMBL/GenBank/DDBJ databases">
        <title>Genomic Encyclopedia of Type Strains, Phase III (KMG-III): the genomes of soil and plant-associated and newly described type strains.</title>
        <authorList>
            <person name="Whitman W."/>
        </authorList>
    </citation>
    <scope>NUCLEOTIDE SEQUENCE [LARGE SCALE GENOMIC DNA]</scope>
    <source>
        <strain evidence="2 3">CGMCC 4.7090</strain>
    </source>
</reference>
<organism evidence="2 3">
    <name type="scientific">Actinoplanes lutulentus</name>
    <dbReference type="NCBI Taxonomy" id="1287878"/>
    <lineage>
        <taxon>Bacteria</taxon>
        <taxon>Bacillati</taxon>
        <taxon>Actinomycetota</taxon>
        <taxon>Actinomycetes</taxon>
        <taxon>Micromonosporales</taxon>
        <taxon>Micromonosporaceae</taxon>
        <taxon>Actinoplanes</taxon>
    </lineage>
</organism>
<evidence type="ECO:0000256" key="1">
    <source>
        <dbReference type="SAM" id="MobiDB-lite"/>
    </source>
</evidence>
<dbReference type="Proteomes" id="UP000249341">
    <property type="component" value="Unassembled WGS sequence"/>
</dbReference>
<dbReference type="AlphaFoldDB" id="A0A327ZK12"/>
<dbReference type="RefSeq" id="WP_111646828.1">
    <property type="nucleotide sequence ID" value="NZ_JACHWI010000001.1"/>
</dbReference>
<evidence type="ECO:0000313" key="2">
    <source>
        <dbReference type="EMBL" id="RAK43009.1"/>
    </source>
</evidence>
<proteinExistence type="predicted"/>
<name>A0A327ZK12_9ACTN</name>
<sequence length="345" mass="35720">MDRSRFKKSRGNTRRWQVVAVVGVAVTITGVGLGVASAAEAVPTVNCPQVVVGVAVPAQAKAEVDRNLALLATQIDEANKRIASTVGQGGDNFIQNAILGPLKDKRFATINRIETAIGRNADKPNLNAEGLSPCSLNEGGGEDTNAGGGNNNGGGATAAPAVPGANLGILTNSCDTSNLEAHDGFQKGNRCVSTEFGEVGAAANNPTLLITSAPNQVRRNQAFTLKVSTRNLIRDRFLAAGQGGYYVESSVLANGLVRGHFHTACRMLGSTRSAPDPAPAPAFFVATEDGQGGSTPDTITIQVPGLPDAGTAQCSSWAGDGSHRIPMMERANQTPALDSVRIRVR</sequence>
<gene>
    <name evidence="2" type="ORF">B0I29_101139</name>
</gene>
<protein>
    <submittedName>
        <fullName evidence="2">Uncharacterized protein</fullName>
    </submittedName>
</protein>
<dbReference type="EMBL" id="QLMJ01000001">
    <property type="protein sequence ID" value="RAK43009.1"/>
    <property type="molecule type" value="Genomic_DNA"/>
</dbReference>